<dbReference type="Proteomes" id="UP000721954">
    <property type="component" value="Unassembled WGS sequence"/>
</dbReference>
<evidence type="ECO:0000313" key="2">
    <source>
        <dbReference type="Proteomes" id="UP000721954"/>
    </source>
</evidence>
<proteinExistence type="predicted"/>
<dbReference type="GeneID" id="96258043"/>
<dbReference type="RefSeq" id="WP_209209529.1">
    <property type="nucleotide sequence ID" value="NZ_JAFFZM010000002.1"/>
</dbReference>
<name>A0ABS3XQS0_9ACTN</name>
<comment type="caution">
    <text evidence="1">The sequence shown here is derived from an EMBL/GenBank/DDBJ whole genome shotgun (WGS) entry which is preliminary data.</text>
</comment>
<sequence>MRWLRFGVFADEEGLEFVRDVIRRELAARRVTVVGPLRERDRLDDGCTAEYLYGDLREQWKIEHPGQDAGRRRPLEVAVRVRCSLRVWRAVRKGIIRGLCPEGNGPHVCRVPWTAC</sequence>
<reference evidence="1 2" key="1">
    <citation type="submission" date="2021-02" db="EMBL/GenBank/DDBJ databases">
        <title>Streptomyces spirodelae sp. nov., isolated from duckweed.</title>
        <authorList>
            <person name="Saimee Y."/>
            <person name="Duangmal K."/>
        </authorList>
    </citation>
    <scope>NUCLEOTIDE SEQUENCE [LARGE SCALE GENOMIC DNA]</scope>
    <source>
        <strain evidence="1 2">DSM 42105</strain>
    </source>
</reference>
<protein>
    <submittedName>
        <fullName evidence="1">Uncharacterized protein</fullName>
    </submittedName>
</protein>
<evidence type="ECO:0000313" key="1">
    <source>
        <dbReference type="EMBL" id="MBO8197747.1"/>
    </source>
</evidence>
<gene>
    <name evidence="1" type="ORF">JW613_05445</name>
</gene>
<organism evidence="1 2">
    <name type="scientific">Streptomyces smyrnaeus</name>
    <dbReference type="NCBI Taxonomy" id="1387713"/>
    <lineage>
        <taxon>Bacteria</taxon>
        <taxon>Bacillati</taxon>
        <taxon>Actinomycetota</taxon>
        <taxon>Actinomycetes</taxon>
        <taxon>Kitasatosporales</taxon>
        <taxon>Streptomycetaceae</taxon>
        <taxon>Streptomyces</taxon>
    </lineage>
</organism>
<accession>A0ABS3XQS0</accession>
<keyword evidence="2" id="KW-1185">Reference proteome</keyword>
<dbReference type="EMBL" id="JAFFZM010000002">
    <property type="protein sequence ID" value="MBO8197747.1"/>
    <property type="molecule type" value="Genomic_DNA"/>
</dbReference>